<dbReference type="Pfam" id="PF17827">
    <property type="entry name" value="PrmC_N"/>
    <property type="match status" value="1"/>
</dbReference>
<dbReference type="InterPro" id="IPR019874">
    <property type="entry name" value="RF_methyltr_PrmC"/>
</dbReference>
<comment type="catalytic activity">
    <reaction evidence="4 5">
        <text>L-glutaminyl-[peptide chain release factor] + S-adenosyl-L-methionine = N(5)-methyl-L-glutaminyl-[peptide chain release factor] + S-adenosyl-L-homocysteine + H(+)</text>
        <dbReference type="Rhea" id="RHEA:42896"/>
        <dbReference type="Rhea" id="RHEA-COMP:10271"/>
        <dbReference type="Rhea" id="RHEA-COMP:10272"/>
        <dbReference type="ChEBI" id="CHEBI:15378"/>
        <dbReference type="ChEBI" id="CHEBI:30011"/>
        <dbReference type="ChEBI" id="CHEBI:57856"/>
        <dbReference type="ChEBI" id="CHEBI:59789"/>
        <dbReference type="ChEBI" id="CHEBI:61891"/>
        <dbReference type="EC" id="2.1.1.297"/>
    </reaction>
</comment>
<feature type="binding site" evidence="5">
    <location>
        <begin position="189"/>
        <end position="192"/>
    </location>
    <ligand>
        <name>substrate</name>
    </ligand>
</feature>
<keyword evidence="2 5" id="KW-0808">Transferase</keyword>
<dbReference type="NCBIfam" id="TIGR00536">
    <property type="entry name" value="hemK_fam"/>
    <property type="match status" value="1"/>
</dbReference>
<dbReference type="Gene3D" id="3.40.50.150">
    <property type="entry name" value="Vaccinia Virus protein VP39"/>
    <property type="match status" value="1"/>
</dbReference>
<comment type="caution">
    <text evidence="8">The sequence shown here is derived from an EMBL/GenBank/DDBJ whole genome shotgun (WGS) entry which is preliminary data.</text>
</comment>
<dbReference type="EMBL" id="JBHRSV010000026">
    <property type="protein sequence ID" value="MFC2926896.1"/>
    <property type="molecule type" value="Genomic_DNA"/>
</dbReference>
<feature type="binding site" evidence="5">
    <location>
        <position position="189"/>
    </location>
    <ligand>
        <name>S-adenosyl-L-methionine</name>
        <dbReference type="ChEBI" id="CHEBI:59789"/>
    </ligand>
</feature>
<proteinExistence type="inferred from homology"/>
<evidence type="ECO:0000256" key="3">
    <source>
        <dbReference type="ARBA" id="ARBA00022691"/>
    </source>
</evidence>
<comment type="similarity">
    <text evidence="5">Belongs to the protein N5-glutamine methyltransferase family. PrmC subfamily.</text>
</comment>
<dbReference type="InterPro" id="IPR002052">
    <property type="entry name" value="DNA_methylase_N6_adenine_CS"/>
</dbReference>
<dbReference type="InterPro" id="IPR007848">
    <property type="entry name" value="Small_mtfrase_dom"/>
</dbReference>
<feature type="binding site" evidence="5">
    <location>
        <position position="174"/>
    </location>
    <ligand>
        <name>S-adenosyl-L-methionine</name>
        <dbReference type="ChEBI" id="CHEBI:59789"/>
    </ligand>
</feature>
<reference evidence="9" key="1">
    <citation type="journal article" date="2019" name="Int. J. Syst. Evol. Microbiol.">
        <title>The Global Catalogue of Microorganisms (GCM) 10K type strain sequencing project: providing services to taxonomists for standard genome sequencing and annotation.</title>
        <authorList>
            <consortium name="The Broad Institute Genomics Platform"/>
            <consortium name="The Broad Institute Genome Sequencing Center for Infectious Disease"/>
            <person name="Wu L."/>
            <person name="Ma J."/>
        </authorList>
    </citation>
    <scope>NUCLEOTIDE SEQUENCE [LARGE SCALE GENOMIC DNA]</scope>
    <source>
        <strain evidence="9">KCTC 52487</strain>
    </source>
</reference>
<dbReference type="NCBIfam" id="TIGR03534">
    <property type="entry name" value="RF_mod_PrmC"/>
    <property type="match status" value="1"/>
</dbReference>
<dbReference type="InterPro" id="IPR029063">
    <property type="entry name" value="SAM-dependent_MTases_sf"/>
</dbReference>
<dbReference type="HAMAP" id="MF_02126">
    <property type="entry name" value="RF_methyltr_PrmC"/>
    <property type="match status" value="1"/>
</dbReference>
<dbReference type="SUPFAM" id="SSF53335">
    <property type="entry name" value="S-adenosyl-L-methionine-dependent methyltransferases"/>
    <property type="match status" value="1"/>
</dbReference>
<evidence type="ECO:0000256" key="2">
    <source>
        <dbReference type="ARBA" id="ARBA00022679"/>
    </source>
</evidence>
<dbReference type="Gene3D" id="1.10.8.10">
    <property type="entry name" value="DNA helicase RuvA subunit, C-terminal domain"/>
    <property type="match status" value="1"/>
</dbReference>
<dbReference type="Pfam" id="PF05175">
    <property type="entry name" value="MTS"/>
    <property type="match status" value="1"/>
</dbReference>
<comment type="function">
    <text evidence="5">Methylates the class 1 translation termination release factors RF1/PrfA and RF2/PrfB on the glutamine residue of the universally conserved GGQ motif.</text>
</comment>
<evidence type="ECO:0000256" key="5">
    <source>
        <dbReference type="HAMAP-Rule" id="MF_02126"/>
    </source>
</evidence>
<dbReference type="InterPro" id="IPR004556">
    <property type="entry name" value="HemK-like"/>
</dbReference>
<evidence type="ECO:0000259" key="7">
    <source>
        <dbReference type="Pfam" id="PF17827"/>
    </source>
</evidence>
<dbReference type="CDD" id="cd02440">
    <property type="entry name" value="AdoMet_MTases"/>
    <property type="match status" value="1"/>
</dbReference>
<dbReference type="PROSITE" id="PS00092">
    <property type="entry name" value="N6_MTASE"/>
    <property type="match status" value="1"/>
</dbReference>
<sequence length="284" mass="29827">MTTLNDARRELAGRLGEAGIADAALEAKYLVSAATRLEGASLIAEGRRVITADEAERLEAMAARRLAREPLAHILGNQPFWTLDLEVSPDVLIPRADTETLVETALDQMPSAPGIQRVLDVGTGSGAVLLAILKERPNAYGIGTDISAAALKMAERNAARNGLDGRSGFRQTSWAGGLKGTDFDLAVSNPPYIATAVIAGLEPEVRDHDPALALDGGEDGLEAYRALLPELFRVLKPGAPMAVEIGFDQAAAVCALTTDAGFTGIGVRCDLGGNDRVVHALKPK</sequence>
<dbReference type="Proteomes" id="UP001595379">
    <property type="component" value="Unassembled WGS sequence"/>
</dbReference>
<dbReference type="InterPro" id="IPR050320">
    <property type="entry name" value="N5-glutamine_MTase"/>
</dbReference>
<evidence type="ECO:0000256" key="4">
    <source>
        <dbReference type="ARBA" id="ARBA00048391"/>
    </source>
</evidence>
<protein>
    <recommendedName>
        <fullName evidence="5">Release factor glutamine methyltransferase</fullName>
        <shortName evidence="5">RF MTase</shortName>
        <ecNumber evidence="5">2.1.1.297</ecNumber>
    </recommendedName>
    <alternativeName>
        <fullName evidence="5">N5-glutamine methyltransferase PrmC</fullName>
    </alternativeName>
    <alternativeName>
        <fullName evidence="5">Protein-(glutamine-N5) MTase PrmC</fullName>
    </alternativeName>
    <alternativeName>
        <fullName evidence="5">Protein-glutamine N-methyltransferase PrmC</fullName>
    </alternativeName>
</protein>
<dbReference type="InterPro" id="IPR040758">
    <property type="entry name" value="PrmC_N"/>
</dbReference>
<accession>A0ABV6ZZF0</accession>
<keyword evidence="9" id="KW-1185">Reference proteome</keyword>
<dbReference type="GO" id="GO:0102559">
    <property type="term" value="F:peptide chain release factor N(5)-glutamine methyltransferase activity"/>
    <property type="evidence" value="ECO:0007669"/>
    <property type="project" value="UniProtKB-EC"/>
</dbReference>
<feature type="domain" description="Release factor glutamine methyltransferase N-terminal" evidence="7">
    <location>
        <begin position="6"/>
        <end position="76"/>
    </location>
</feature>
<dbReference type="EC" id="2.1.1.297" evidence="5"/>
<name>A0ABV6ZZF0_9PROT</name>
<evidence type="ECO:0000313" key="8">
    <source>
        <dbReference type="EMBL" id="MFC2926896.1"/>
    </source>
</evidence>
<evidence type="ECO:0000259" key="6">
    <source>
        <dbReference type="Pfam" id="PF05175"/>
    </source>
</evidence>
<feature type="domain" description="Methyltransferase small" evidence="6">
    <location>
        <begin position="109"/>
        <end position="194"/>
    </location>
</feature>
<keyword evidence="1 5" id="KW-0489">Methyltransferase</keyword>
<dbReference type="PANTHER" id="PTHR18895:SF74">
    <property type="entry name" value="MTRF1L RELEASE FACTOR GLUTAMINE METHYLTRANSFERASE"/>
    <property type="match status" value="1"/>
</dbReference>
<keyword evidence="3 5" id="KW-0949">S-adenosyl-L-methionine</keyword>
<dbReference type="GO" id="GO:0032259">
    <property type="term" value="P:methylation"/>
    <property type="evidence" value="ECO:0007669"/>
    <property type="project" value="UniProtKB-KW"/>
</dbReference>
<evidence type="ECO:0000256" key="1">
    <source>
        <dbReference type="ARBA" id="ARBA00022603"/>
    </source>
</evidence>
<gene>
    <name evidence="5 8" type="primary">prmC</name>
    <name evidence="8" type="ORF">ACFOOR_12330</name>
</gene>
<evidence type="ECO:0000313" key="9">
    <source>
        <dbReference type="Proteomes" id="UP001595379"/>
    </source>
</evidence>
<dbReference type="RefSeq" id="WP_343165219.1">
    <property type="nucleotide sequence ID" value="NZ_JBHRSV010000026.1"/>
</dbReference>
<feature type="binding site" evidence="5">
    <location>
        <position position="145"/>
    </location>
    <ligand>
        <name>S-adenosyl-L-methionine</name>
        <dbReference type="ChEBI" id="CHEBI:59789"/>
    </ligand>
</feature>
<organism evidence="8 9">
    <name type="scientific">Hyphobacterium vulgare</name>
    <dbReference type="NCBI Taxonomy" id="1736751"/>
    <lineage>
        <taxon>Bacteria</taxon>
        <taxon>Pseudomonadati</taxon>
        <taxon>Pseudomonadota</taxon>
        <taxon>Alphaproteobacteria</taxon>
        <taxon>Maricaulales</taxon>
        <taxon>Maricaulaceae</taxon>
        <taxon>Hyphobacterium</taxon>
    </lineage>
</organism>
<dbReference type="PANTHER" id="PTHR18895">
    <property type="entry name" value="HEMK METHYLTRANSFERASE"/>
    <property type="match status" value="1"/>
</dbReference>
<feature type="binding site" evidence="5">
    <location>
        <begin position="122"/>
        <end position="126"/>
    </location>
    <ligand>
        <name>S-adenosyl-L-methionine</name>
        <dbReference type="ChEBI" id="CHEBI:59789"/>
    </ligand>
</feature>